<protein>
    <submittedName>
        <fullName evidence="1">Uncharacterized protein</fullName>
    </submittedName>
</protein>
<accession>A0A1A9VEP3</accession>
<keyword evidence="2" id="KW-1185">Reference proteome</keyword>
<dbReference type="AlphaFoldDB" id="A0A1A9VEP3"/>
<evidence type="ECO:0000313" key="2">
    <source>
        <dbReference type="Proteomes" id="UP000078200"/>
    </source>
</evidence>
<proteinExistence type="predicted"/>
<sequence length="184" mass="20725">MILDAAIAAAIDDKNDKHLLNGPISEISDLDYNDIEKEDTYNVSEASVSSNQCKTGISENYHWDEDDNDLFLSISTQEIVDQNDSPNISRFPANKQITQGNQRNNKNFMLRENNVGFGLHKASGEQPKLGEGKNAVGANEIFIETDLEELENKIKCKFFVNISSYASHLPLEIRRVPKFYNKAI</sequence>
<dbReference type="VEuPathDB" id="VectorBase:GAUT034952"/>
<name>A0A1A9VEP3_GLOAU</name>
<organism evidence="1 2">
    <name type="scientific">Glossina austeni</name>
    <name type="common">Savannah tsetse fly</name>
    <dbReference type="NCBI Taxonomy" id="7395"/>
    <lineage>
        <taxon>Eukaryota</taxon>
        <taxon>Metazoa</taxon>
        <taxon>Ecdysozoa</taxon>
        <taxon>Arthropoda</taxon>
        <taxon>Hexapoda</taxon>
        <taxon>Insecta</taxon>
        <taxon>Pterygota</taxon>
        <taxon>Neoptera</taxon>
        <taxon>Endopterygota</taxon>
        <taxon>Diptera</taxon>
        <taxon>Brachycera</taxon>
        <taxon>Muscomorpha</taxon>
        <taxon>Hippoboscoidea</taxon>
        <taxon>Glossinidae</taxon>
        <taxon>Glossina</taxon>
    </lineage>
</organism>
<evidence type="ECO:0000313" key="1">
    <source>
        <dbReference type="EnsemblMetazoa" id="GAUT034952-PA"/>
    </source>
</evidence>
<dbReference type="Proteomes" id="UP000078200">
    <property type="component" value="Unassembled WGS sequence"/>
</dbReference>
<reference evidence="1" key="1">
    <citation type="submission" date="2020-05" db="UniProtKB">
        <authorList>
            <consortium name="EnsemblMetazoa"/>
        </authorList>
    </citation>
    <scope>IDENTIFICATION</scope>
    <source>
        <strain evidence="1">TTRI</strain>
    </source>
</reference>
<dbReference type="EnsemblMetazoa" id="GAUT034952-RA">
    <property type="protein sequence ID" value="GAUT034952-PA"/>
    <property type="gene ID" value="GAUT034952"/>
</dbReference>